<gene>
    <name evidence="2" type="ORF">A2W14_03025</name>
</gene>
<organism evidence="2 3">
    <name type="scientific">Candidatus Gottesmanbacteria bacterium RBG_16_37_8</name>
    <dbReference type="NCBI Taxonomy" id="1798371"/>
    <lineage>
        <taxon>Bacteria</taxon>
        <taxon>Candidatus Gottesmaniibacteriota</taxon>
    </lineage>
</organism>
<dbReference type="EMBL" id="MFJA01000022">
    <property type="protein sequence ID" value="OGG03532.1"/>
    <property type="molecule type" value="Genomic_DNA"/>
</dbReference>
<proteinExistence type="predicted"/>
<evidence type="ECO:0000259" key="1">
    <source>
        <dbReference type="PROSITE" id="PS51186"/>
    </source>
</evidence>
<feature type="domain" description="N-acetyltransferase" evidence="1">
    <location>
        <begin position="10"/>
        <end position="138"/>
    </location>
</feature>
<dbReference type="GO" id="GO:0016747">
    <property type="term" value="F:acyltransferase activity, transferring groups other than amino-acyl groups"/>
    <property type="evidence" value="ECO:0007669"/>
    <property type="project" value="InterPro"/>
</dbReference>
<dbReference type="InterPro" id="IPR000182">
    <property type="entry name" value="GNAT_dom"/>
</dbReference>
<dbReference type="PROSITE" id="PS51186">
    <property type="entry name" value="GNAT"/>
    <property type="match status" value="1"/>
</dbReference>
<accession>A0A1F5YUH2</accession>
<dbReference type="STRING" id="1798371.A2W14_03025"/>
<dbReference type="SUPFAM" id="SSF55729">
    <property type="entry name" value="Acyl-CoA N-acyltransferases (Nat)"/>
    <property type="match status" value="1"/>
</dbReference>
<dbReference type="Proteomes" id="UP000176665">
    <property type="component" value="Unassembled WGS sequence"/>
</dbReference>
<protein>
    <recommendedName>
        <fullName evidence="1">N-acetyltransferase domain-containing protein</fullName>
    </recommendedName>
</protein>
<dbReference type="InterPro" id="IPR016181">
    <property type="entry name" value="Acyl_CoA_acyltransferase"/>
</dbReference>
<dbReference type="Gene3D" id="3.40.630.30">
    <property type="match status" value="1"/>
</dbReference>
<dbReference type="AlphaFoldDB" id="A0A1F5YUH2"/>
<evidence type="ECO:0000313" key="2">
    <source>
        <dbReference type="EMBL" id="OGG03532.1"/>
    </source>
</evidence>
<name>A0A1F5YUH2_9BACT</name>
<evidence type="ECO:0000313" key="3">
    <source>
        <dbReference type="Proteomes" id="UP000176665"/>
    </source>
</evidence>
<comment type="caution">
    <text evidence="2">The sequence shown here is derived from an EMBL/GenBank/DDBJ whole genome shotgun (WGS) entry which is preliminary data.</text>
</comment>
<dbReference type="Pfam" id="PF13508">
    <property type="entry name" value="Acetyltransf_7"/>
    <property type="match status" value="1"/>
</dbReference>
<sequence>MVIKNRFNAQDFDRISRQIYIAIQNERKLTKRPLEYIKKNLKKGNIYLALDRDDQVIGFIIREKIISNYYEIKSWYISPQNRHSGIGSKLMKLATTVNSFKYLSVTFQSEMIYILKHFGFKRIPLISLPINVLIKYIITRNWVSILTHIFIKKSYLLLKS</sequence>
<dbReference type="CDD" id="cd04301">
    <property type="entry name" value="NAT_SF"/>
    <property type="match status" value="1"/>
</dbReference>
<reference evidence="2 3" key="1">
    <citation type="journal article" date="2016" name="Nat. Commun.">
        <title>Thousands of microbial genomes shed light on interconnected biogeochemical processes in an aquifer system.</title>
        <authorList>
            <person name="Anantharaman K."/>
            <person name="Brown C.T."/>
            <person name="Hug L.A."/>
            <person name="Sharon I."/>
            <person name="Castelle C.J."/>
            <person name="Probst A.J."/>
            <person name="Thomas B.C."/>
            <person name="Singh A."/>
            <person name="Wilkins M.J."/>
            <person name="Karaoz U."/>
            <person name="Brodie E.L."/>
            <person name="Williams K.H."/>
            <person name="Hubbard S.S."/>
            <person name="Banfield J.F."/>
        </authorList>
    </citation>
    <scope>NUCLEOTIDE SEQUENCE [LARGE SCALE GENOMIC DNA]</scope>
</reference>